<dbReference type="Gene3D" id="3.60.15.10">
    <property type="entry name" value="Ribonuclease Z/Hydroxyacylglutathione hydrolase-like"/>
    <property type="match status" value="1"/>
</dbReference>
<proteinExistence type="predicted"/>
<dbReference type="STRING" id="265726.KY46_01105"/>
<comment type="caution">
    <text evidence="4">The sequence shown here is derived from an EMBL/GenBank/DDBJ whole genome shotgun (WGS) entry which is preliminary data.</text>
</comment>
<keyword evidence="5" id="KW-1185">Reference proteome</keyword>
<dbReference type="AlphaFoldDB" id="A0A0F5VHZ1"/>
<dbReference type="EMBL" id="JWYV01000001">
    <property type="protein sequence ID" value="KKD01457.1"/>
    <property type="molecule type" value="Genomic_DNA"/>
</dbReference>
<dbReference type="Pfam" id="PF07521">
    <property type="entry name" value="RMMBL"/>
    <property type="match status" value="1"/>
</dbReference>
<name>A0A0F5VHZ1_9GAMM</name>
<dbReference type="Proteomes" id="UP000033633">
    <property type="component" value="Unassembled WGS sequence"/>
</dbReference>
<dbReference type="Pfam" id="PF00753">
    <property type="entry name" value="Lactamase_B"/>
    <property type="match status" value="1"/>
</dbReference>
<evidence type="ECO:0000313" key="4">
    <source>
        <dbReference type="EMBL" id="KKD01457.1"/>
    </source>
</evidence>
<dbReference type="PANTHER" id="PTHR11203:SF37">
    <property type="entry name" value="INTEGRATOR COMPLEX SUBUNIT 11"/>
    <property type="match status" value="1"/>
</dbReference>
<dbReference type="InterPro" id="IPR036866">
    <property type="entry name" value="RibonucZ/Hydroxyglut_hydro"/>
</dbReference>
<dbReference type="InterPro" id="IPR001279">
    <property type="entry name" value="Metallo-B-lactamas"/>
</dbReference>
<evidence type="ECO:0000259" key="3">
    <source>
        <dbReference type="SMART" id="SM01027"/>
    </source>
</evidence>
<dbReference type="SMART" id="SM01027">
    <property type="entry name" value="Beta-Casp"/>
    <property type="match status" value="1"/>
</dbReference>
<reference evidence="4 5" key="1">
    <citation type="submission" date="2014-12" db="EMBL/GenBank/DDBJ databases">
        <title>Mercury Reductase activity and rhizosphere competence traits in the genome of root associated Photobacterium halotolerans MELD1.</title>
        <authorList>
            <person name="Mathew D.C."/>
            <person name="Huang C.-C."/>
        </authorList>
    </citation>
    <scope>NUCLEOTIDE SEQUENCE [LARGE SCALE GENOMIC DNA]</scope>
    <source>
        <strain evidence="4 5">MELD1</strain>
    </source>
</reference>
<dbReference type="RefSeq" id="WP_046218782.1">
    <property type="nucleotide sequence ID" value="NZ_JWYV01000001.1"/>
</dbReference>
<dbReference type="Pfam" id="PF10996">
    <property type="entry name" value="Beta-Casp"/>
    <property type="match status" value="1"/>
</dbReference>
<evidence type="ECO:0000256" key="1">
    <source>
        <dbReference type="ARBA" id="ARBA00022801"/>
    </source>
</evidence>
<accession>A0A0F5VHZ1</accession>
<sequence>MNILHHGARDGVTGSCHELQLGKYSLLIDCGAFQGEEAKASNDITFPVEPIRALILTHCHIDHVGRIPWLLAAGFRGPIYATEATAALLPLMLEDGLKLQLGLSDEKCEAFIRLVRSQLKPVPFDCRAQIMLPDGQDVSLSFRQAGHILGSAYVELLLPDRRKVVFSGDLGPSYTPLLVDPEPPLHADVLVLESTYGNKRHPGVETREQALKSVVEQSLKDGGAILIPAFSLGRTQELLFDLENIVNQELRQPSAESPWPNLPIVLDSPLAMKITQAYQGFKRLWTKEAKARLDNGRHPLDFDQCTQIDEHSDHVGLVNRLKASGEPAVIVAASGMCSGGRIMNYLEALLPDARTDLLLIGYQARGTLGRELQNGAKEVMINNHRVEVNARVHTMTGYSAHADQQDLIRFVKGIEKGPTEIRLVHGDRPAQEALARRLQKVKPDAKVIVCANLNQD</sequence>
<protein>
    <submittedName>
        <fullName evidence="4">Metallo-beta-lactamase</fullName>
    </submittedName>
</protein>
<keyword evidence="1" id="KW-0378">Hydrolase</keyword>
<dbReference type="Gene3D" id="3.40.50.10890">
    <property type="match status" value="1"/>
</dbReference>
<dbReference type="GO" id="GO:0004521">
    <property type="term" value="F:RNA endonuclease activity"/>
    <property type="evidence" value="ECO:0007669"/>
    <property type="project" value="TreeGrafter"/>
</dbReference>
<organism evidence="4 5">
    <name type="scientific">Photobacterium halotolerans</name>
    <dbReference type="NCBI Taxonomy" id="265726"/>
    <lineage>
        <taxon>Bacteria</taxon>
        <taxon>Pseudomonadati</taxon>
        <taxon>Pseudomonadota</taxon>
        <taxon>Gammaproteobacteria</taxon>
        <taxon>Vibrionales</taxon>
        <taxon>Vibrionaceae</taxon>
        <taxon>Photobacterium</taxon>
    </lineage>
</organism>
<evidence type="ECO:0000259" key="2">
    <source>
        <dbReference type="SMART" id="SM00849"/>
    </source>
</evidence>
<evidence type="ECO:0000313" key="5">
    <source>
        <dbReference type="Proteomes" id="UP000033633"/>
    </source>
</evidence>
<dbReference type="PATRIC" id="fig|265726.11.peg.239"/>
<dbReference type="PANTHER" id="PTHR11203">
    <property type="entry name" value="CLEAVAGE AND POLYADENYLATION SPECIFICITY FACTOR FAMILY MEMBER"/>
    <property type="match status" value="1"/>
</dbReference>
<feature type="domain" description="Metallo-beta-lactamase" evidence="2">
    <location>
        <begin position="13"/>
        <end position="218"/>
    </location>
</feature>
<dbReference type="InterPro" id="IPR011108">
    <property type="entry name" value="RMMBL"/>
</dbReference>
<dbReference type="OrthoDB" id="9803916at2"/>
<feature type="domain" description="Beta-Casp" evidence="3">
    <location>
        <begin position="235"/>
        <end position="372"/>
    </location>
</feature>
<gene>
    <name evidence="4" type="ORF">KY46_01105</name>
</gene>
<dbReference type="GO" id="GO:0016787">
    <property type="term" value="F:hydrolase activity"/>
    <property type="evidence" value="ECO:0007669"/>
    <property type="project" value="UniProtKB-KW"/>
</dbReference>
<dbReference type="SMART" id="SM00849">
    <property type="entry name" value="Lactamase_B"/>
    <property type="match status" value="1"/>
</dbReference>
<dbReference type="InterPro" id="IPR050698">
    <property type="entry name" value="MBL"/>
</dbReference>
<dbReference type="SUPFAM" id="SSF56281">
    <property type="entry name" value="Metallo-hydrolase/oxidoreductase"/>
    <property type="match status" value="1"/>
</dbReference>
<dbReference type="InterPro" id="IPR022712">
    <property type="entry name" value="Beta_Casp"/>
</dbReference>
<dbReference type="CDD" id="cd16295">
    <property type="entry name" value="TTHA0252-CPSF-like_MBL-fold"/>
    <property type="match status" value="1"/>
</dbReference>